<keyword evidence="1" id="KW-0732">Signal</keyword>
<dbReference type="Proteomes" id="UP000287033">
    <property type="component" value="Unassembled WGS sequence"/>
</dbReference>
<gene>
    <name evidence="2" type="ORF">chiPu_0021720</name>
</gene>
<evidence type="ECO:0000313" key="3">
    <source>
        <dbReference type="Proteomes" id="UP000287033"/>
    </source>
</evidence>
<sequence>MVWSGGRARCSLVIRLSSVCRLGLVRSGDWAWCCVATGSSAVKTGDHFTLDTGPCATWRMSPQRTRDWLRCGLETRPSAVWSLGLVWSDYCAQCGLNFESSVVSRLCPVRSGEWTLCGLATLCSVDWRLGLVRSADWA</sequence>
<evidence type="ECO:0000313" key="2">
    <source>
        <dbReference type="EMBL" id="GCC18830.1"/>
    </source>
</evidence>
<evidence type="ECO:0000256" key="1">
    <source>
        <dbReference type="SAM" id="SignalP"/>
    </source>
</evidence>
<reference evidence="2 3" key="1">
    <citation type="journal article" date="2018" name="Nat. Ecol. Evol.">
        <title>Shark genomes provide insights into elasmobranch evolution and the origin of vertebrates.</title>
        <authorList>
            <person name="Hara Y"/>
            <person name="Yamaguchi K"/>
            <person name="Onimaru K"/>
            <person name="Kadota M"/>
            <person name="Koyanagi M"/>
            <person name="Keeley SD"/>
            <person name="Tatsumi K"/>
            <person name="Tanaka K"/>
            <person name="Motone F"/>
            <person name="Kageyama Y"/>
            <person name="Nozu R"/>
            <person name="Adachi N"/>
            <person name="Nishimura O"/>
            <person name="Nakagawa R"/>
            <person name="Tanegashima C"/>
            <person name="Kiyatake I"/>
            <person name="Matsumoto R"/>
            <person name="Murakumo K"/>
            <person name="Nishida K"/>
            <person name="Terakita A"/>
            <person name="Kuratani S"/>
            <person name="Sato K"/>
            <person name="Hyodo S Kuraku.S."/>
        </authorList>
    </citation>
    <scope>NUCLEOTIDE SEQUENCE [LARGE SCALE GENOMIC DNA]</scope>
</reference>
<organism evidence="2 3">
    <name type="scientific">Chiloscyllium punctatum</name>
    <name type="common">Brownbanded bambooshark</name>
    <name type="synonym">Hemiscyllium punctatum</name>
    <dbReference type="NCBI Taxonomy" id="137246"/>
    <lineage>
        <taxon>Eukaryota</taxon>
        <taxon>Metazoa</taxon>
        <taxon>Chordata</taxon>
        <taxon>Craniata</taxon>
        <taxon>Vertebrata</taxon>
        <taxon>Chondrichthyes</taxon>
        <taxon>Elasmobranchii</taxon>
        <taxon>Galeomorphii</taxon>
        <taxon>Galeoidea</taxon>
        <taxon>Orectolobiformes</taxon>
        <taxon>Hemiscylliidae</taxon>
        <taxon>Chiloscyllium</taxon>
    </lineage>
</organism>
<feature type="signal peptide" evidence="1">
    <location>
        <begin position="1"/>
        <end position="27"/>
    </location>
</feature>
<keyword evidence="3" id="KW-1185">Reference proteome</keyword>
<dbReference type="AlphaFoldDB" id="A0A401RL45"/>
<accession>A0A401RL45</accession>
<dbReference type="EMBL" id="BEZZ01004630">
    <property type="protein sequence ID" value="GCC18830.1"/>
    <property type="molecule type" value="Genomic_DNA"/>
</dbReference>
<feature type="chain" id="PRO_5019155022" evidence="1">
    <location>
        <begin position="28"/>
        <end position="138"/>
    </location>
</feature>
<proteinExistence type="predicted"/>
<comment type="caution">
    <text evidence="2">The sequence shown here is derived from an EMBL/GenBank/DDBJ whole genome shotgun (WGS) entry which is preliminary data.</text>
</comment>
<name>A0A401RL45_CHIPU</name>
<protein>
    <submittedName>
        <fullName evidence="2">Uncharacterized protein</fullName>
    </submittedName>
</protein>